<dbReference type="GeneID" id="59348155"/>
<evidence type="ECO:0000313" key="11">
    <source>
        <dbReference type="Proteomes" id="UP000636479"/>
    </source>
</evidence>
<dbReference type="Pfam" id="PF00075">
    <property type="entry name" value="RNase_H"/>
    <property type="match status" value="1"/>
</dbReference>
<evidence type="ECO:0000259" key="9">
    <source>
        <dbReference type="PROSITE" id="PS50879"/>
    </source>
</evidence>
<keyword evidence="5" id="KW-0479">Metal-binding</keyword>
<comment type="caution">
    <text evidence="10">The sequence shown here is derived from an EMBL/GenBank/DDBJ whole genome shotgun (WGS) entry which is preliminary data.</text>
</comment>
<dbReference type="GO" id="GO:0003676">
    <property type="term" value="F:nucleic acid binding"/>
    <property type="evidence" value="ECO:0007669"/>
    <property type="project" value="InterPro"/>
</dbReference>
<keyword evidence="11" id="KW-1185">Reference proteome</keyword>
<comment type="catalytic activity">
    <reaction evidence="1">
        <text>Endonucleolytic cleavage to 5'-phosphomonoester.</text>
        <dbReference type="EC" id="3.1.26.4"/>
    </reaction>
</comment>
<proteinExistence type="inferred from homology"/>
<evidence type="ECO:0000256" key="6">
    <source>
        <dbReference type="ARBA" id="ARBA00022759"/>
    </source>
</evidence>
<evidence type="ECO:0000256" key="5">
    <source>
        <dbReference type="ARBA" id="ARBA00022723"/>
    </source>
</evidence>
<comment type="similarity">
    <text evidence="2">Belongs to the RNase H family.</text>
</comment>
<dbReference type="EC" id="3.1.26.4" evidence="3"/>
<sequence>MSNRDNGIWTASKFVPPPNTPPEDVFGSTEMWETFGTAHRFLIRPQHVPHIAPPKTLAIYIDGACFDNGTPNSLGGVGFVFNAIPQQGTVSFALEKEGPVGNVHQHTNNRAELRAAIAALEFRAWYMAFNKLVLITDSEYVANGATTWIRTWAAQGWNTTASKSVANRDLWEKLILEMKQYADGGCDVSFWAVPREWNQQADQAAKDGAGRTDGCVSYSPVHVSIQH</sequence>
<evidence type="ECO:0000256" key="8">
    <source>
        <dbReference type="SAM" id="MobiDB-lite"/>
    </source>
</evidence>
<dbReference type="EMBL" id="JACAZF010000007">
    <property type="protein sequence ID" value="KAF7299493.1"/>
    <property type="molecule type" value="Genomic_DNA"/>
</dbReference>
<dbReference type="GO" id="GO:0004523">
    <property type="term" value="F:RNA-DNA hybrid ribonuclease activity"/>
    <property type="evidence" value="ECO:0007669"/>
    <property type="project" value="UniProtKB-EC"/>
</dbReference>
<evidence type="ECO:0000256" key="7">
    <source>
        <dbReference type="ARBA" id="ARBA00022801"/>
    </source>
</evidence>
<dbReference type="InterPro" id="IPR050092">
    <property type="entry name" value="RNase_H"/>
</dbReference>
<dbReference type="AlphaFoldDB" id="A0A8H6W2P9"/>
<dbReference type="SUPFAM" id="SSF53098">
    <property type="entry name" value="Ribonuclease H-like"/>
    <property type="match status" value="1"/>
</dbReference>
<dbReference type="InterPro" id="IPR002156">
    <property type="entry name" value="RNaseH_domain"/>
</dbReference>
<dbReference type="InterPro" id="IPR012337">
    <property type="entry name" value="RNaseH-like_sf"/>
</dbReference>
<accession>A0A8H6W2P9</accession>
<dbReference type="GO" id="GO:0043137">
    <property type="term" value="P:DNA replication, removal of RNA primer"/>
    <property type="evidence" value="ECO:0007669"/>
    <property type="project" value="TreeGrafter"/>
</dbReference>
<evidence type="ECO:0000256" key="2">
    <source>
        <dbReference type="ARBA" id="ARBA00005300"/>
    </source>
</evidence>
<evidence type="ECO:0000256" key="3">
    <source>
        <dbReference type="ARBA" id="ARBA00012180"/>
    </source>
</evidence>
<dbReference type="RefSeq" id="XP_037218881.1">
    <property type="nucleotide sequence ID" value="XM_037365639.1"/>
</dbReference>
<protein>
    <recommendedName>
        <fullName evidence="3">ribonuclease H</fullName>
        <ecNumber evidence="3">3.1.26.4</ecNumber>
    </recommendedName>
</protein>
<dbReference type="CDD" id="cd13934">
    <property type="entry name" value="RNase_H_Dikarya_like"/>
    <property type="match status" value="1"/>
</dbReference>
<organism evidence="10 11">
    <name type="scientific">Mycena indigotica</name>
    <dbReference type="NCBI Taxonomy" id="2126181"/>
    <lineage>
        <taxon>Eukaryota</taxon>
        <taxon>Fungi</taxon>
        <taxon>Dikarya</taxon>
        <taxon>Basidiomycota</taxon>
        <taxon>Agaricomycotina</taxon>
        <taxon>Agaricomycetes</taxon>
        <taxon>Agaricomycetidae</taxon>
        <taxon>Agaricales</taxon>
        <taxon>Marasmiineae</taxon>
        <taxon>Mycenaceae</taxon>
        <taxon>Mycena</taxon>
    </lineage>
</organism>
<dbReference type="InterPro" id="IPR036397">
    <property type="entry name" value="RNaseH_sf"/>
</dbReference>
<dbReference type="Gene3D" id="3.30.420.10">
    <property type="entry name" value="Ribonuclease H-like superfamily/Ribonuclease H"/>
    <property type="match status" value="1"/>
</dbReference>
<evidence type="ECO:0000256" key="4">
    <source>
        <dbReference type="ARBA" id="ARBA00022722"/>
    </source>
</evidence>
<dbReference type="PANTHER" id="PTHR10642:SF26">
    <property type="entry name" value="RIBONUCLEASE H1"/>
    <property type="match status" value="1"/>
</dbReference>
<gene>
    <name evidence="10" type="ORF">MIND_00899400</name>
</gene>
<feature type="region of interest" description="Disordered" evidence="8">
    <location>
        <begin position="1"/>
        <end position="20"/>
    </location>
</feature>
<reference evidence="10" key="1">
    <citation type="submission" date="2020-05" db="EMBL/GenBank/DDBJ databases">
        <title>Mycena genomes resolve the evolution of fungal bioluminescence.</title>
        <authorList>
            <person name="Tsai I.J."/>
        </authorList>
    </citation>
    <scope>NUCLEOTIDE SEQUENCE</scope>
    <source>
        <strain evidence="10">171206Taipei</strain>
    </source>
</reference>
<dbReference type="GO" id="GO:0046872">
    <property type="term" value="F:metal ion binding"/>
    <property type="evidence" value="ECO:0007669"/>
    <property type="project" value="UniProtKB-KW"/>
</dbReference>
<evidence type="ECO:0000256" key="1">
    <source>
        <dbReference type="ARBA" id="ARBA00000077"/>
    </source>
</evidence>
<evidence type="ECO:0000313" key="10">
    <source>
        <dbReference type="EMBL" id="KAF7299493.1"/>
    </source>
</evidence>
<name>A0A8H6W2P9_9AGAR</name>
<dbReference type="OrthoDB" id="407198at2759"/>
<feature type="domain" description="RNase H type-1" evidence="9">
    <location>
        <begin position="53"/>
        <end position="210"/>
    </location>
</feature>
<keyword evidence="7" id="KW-0378">Hydrolase</keyword>
<keyword evidence="4" id="KW-0540">Nuclease</keyword>
<dbReference type="PROSITE" id="PS50879">
    <property type="entry name" value="RNASE_H_1"/>
    <property type="match status" value="1"/>
</dbReference>
<dbReference type="PANTHER" id="PTHR10642">
    <property type="entry name" value="RIBONUCLEASE H1"/>
    <property type="match status" value="1"/>
</dbReference>
<keyword evidence="6" id="KW-0255">Endonuclease</keyword>
<dbReference type="Proteomes" id="UP000636479">
    <property type="component" value="Unassembled WGS sequence"/>
</dbReference>